<keyword evidence="3" id="KW-1185">Reference proteome</keyword>
<evidence type="ECO:0000313" key="3">
    <source>
        <dbReference type="Proteomes" id="UP000789405"/>
    </source>
</evidence>
<proteinExistence type="predicted"/>
<protein>
    <submittedName>
        <fullName evidence="2">24321_t:CDS:1</fullName>
    </submittedName>
</protein>
<keyword evidence="1" id="KW-0175">Coiled coil</keyword>
<reference evidence="2" key="1">
    <citation type="submission" date="2021-06" db="EMBL/GenBank/DDBJ databases">
        <authorList>
            <person name="Kallberg Y."/>
            <person name="Tangrot J."/>
            <person name="Rosling A."/>
        </authorList>
    </citation>
    <scope>NUCLEOTIDE SEQUENCE</scope>
    <source>
        <strain evidence="2">MA453B</strain>
    </source>
</reference>
<accession>A0A9N9ID19</accession>
<organism evidence="2 3">
    <name type="scientific">Dentiscutata erythropus</name>
    <dbReference type="NCBI Taxonomy" id="1348616"/>
    <lineage>
        <taxon>Eukaryota</taxon>
        <taxon>Fungi</taxon>
        <taxon>Fungi incertae sedis</taxon>
        <taxon>Mucoromycota</taxon>
        <taxon>Glomeromycotina</taxon>
        <taxon>Glomeromycetes</taxon>
        <taxon>Diversisporales</taxon>
        <taxon>Gigasporaceae</taxon>
        <taxon>Dentiscutata</taxon>
    </lineage>
</organism>
<feature type="non-terminal residue" evidence="2">
    <location>
        <position position="1"/>
    </location>
</feature>
<dbReference type="Gene3D" id="1.20.5.340">
    <property type="match status" value="1"/>
</dbReference>
<gene>
    <name evidence="2" type="ORF">DERYTH_LOCUS15073</name>
</gene>
<dbReference type="OrthoDB" id="2431315at2759"/>
<sequence>KQANMANVYTIQNIKGPRLSSICEEELEKKIHDAIKSKAEINKLSEKLQDKYIKQIKAFDRERKRWNQDSLRNNTEIQKLCTHTLQVINKYKQLQNENTNLISHNAQKDVFIAESKAENVTKSKKIKSLESMIKILEGKLSSAQKDVISIQSDSSKKKTKITSLKSKIAEVEHKLASKREQSFIIKSDDIFTVLQNRPLGDESEIQEGYTSLRKNLSQYFLRKKNDTKIIPKISVSQSENASTSEIDISKTNNNILVQPENLNSSSIELNSQISIGGVEAVPVMKYNYPLD</sequence>
<comment type="caution">
    <text evidence="2">The sequence shown here is derived from an EMBL/GenBank/DDBJ whole genome shotgun (WGS) entry which is preliminary data.</text>
</comment>
<dbReference type="Proteomes" id="UP000789405">
    <property type="component" value="Unassembled WGS sequence"/>
</dbReference>
<evidence type="ECO:0000256" key="1">
    <source>
        <dbReference type="SAM" id="Coils"/>
    </source>
</evidence>
<dbReference type="EMBL" id="CAJVPY010011912">
    <property type="protein sequence ID" value="CAG8730497.1"/>
    <property type="molecule type" value="Genomic_DNA"/>
</dbReference>
<dbReference type="AlphaFoldDB" id="A0A9N9ID19"/>
<name>A0A9N9ID19_9GLOM</name>
<evidence type="ECO:0000313" key="2">
    <source>
        <dbReference type="EMBL" id="CAG8730497.1"/>
    </source>
</evidence>
<feature type="coiled-coil region" evidence="1">
    <location>
        <begin position="126"/>
        <end position="181"/>
    </location>
</feature>